<proteinExistence type="predicted"/>
<feature type="region of interest" description="Disordered" evidence="1">
    <location>
        <begin position="332"/>
        <end position="376"/>
    </location>
</feature>
<evidence type="ECO:0000256" key="1">
    <source>
        <dbReference type="SAM" id="MobiDB-lite"/>
    </source>
</evidence>
<reference evidence="2 3" key="1">
    <citation type="submission" date="2024-02" db="EMBL/GenBank/DDBJ databases">
        <title>A draft genome for the cacao thread blight pathogen Marasmius crinis-equi.</title>
        <authorList>
            <person name="Cohen S.P."/>
            <person name="Baruah I.K."/>
            <person name="Amoako-Attah I."/>
            <person name="Bukari Y."/>
            <person name="Meinhardt L.W."/>
            <person name="Bailey B.A."/>
        </authorList>
    </citation>
    <scope>NUCLEOTIDE SEQUENCE [LARGE SCALE GENOMIC DNA]</scope>
    <source>
        <strain evidence="2 3">GH-76</strain>
    </source>
</reference>
<gene>
    <name evidence="2" type="ORF">V5O48_015983</name>
</gene>
<accession>A0ABR3ESZ4</accession>
<dbReference type="EMBL" id="JBAHYK010002032">
    <property type="protein sequence ID" value="KAL0566031.1"/>
    <property type="molecule type" value="Genomic_DNA"/>
</dbReference>
<protein>
    <submittedName>
        <fullName evidence="2">Uncharacterized protein</fullName>
    </submittedName>
</protein>
<feature type="compositionally biased region" description="Basic and acidic residues" evidence="1">
    <location>
        <begin position="339"/>
        <end position="358"/>
    </location>
</feature>
<dbReference type="Proteomes" id="UP001465976">
    <property type="component" value="Unassembled WGS sequence"/>
</dbReference>
<sequence>MSIAQETCSAVTHADKITLGSLLLYRLNYRRSLPSCAPGPRPNSEVAMYLDYVAALLSGTRTQEGTNMALSSGIHPGRGASLLVVSESQAKKQEPHAGQVQALSWRRHKRNSERVSEVTEMLKEWHSRSLTNYLPDMITILTTHKPTDPLEAADQFQHATCYTLRYNIDRIRYLVALGHKVWQWHQHSDGLTITTTTGPAHIIRKWIAEHRETVLGLPYTRQFKNDLHPPNLNVLFGSGSHVNSDSEEIHVHVTRGTVDQALSIFTTFEQRVEEAFRAEAADRERVFGQLYHTMGSLITVLQSGLMQKVVFANSELGGVLCGAKVKARAKRKSSPPARVLDDHGVGKLLPEDDSRSDPNPEEDQDVDDEAEDEETAVMRSEGINQGYQVIDHYHSLCSWYYATFYLKHRPIGDALDLTVTEVQCPPPPEFALHDGLRREFEESICQALDNVGRLCNKPERLARLKNVLGRKLDEISTAQCGKHLRASYHAEASLMALANEYTTKHSTQDAHTSALLSGVFENSSNTIQIGLPKKCCYLCWKLSTLLKPDHNREFDLPPYRAHGAVYPWAPPTQLPEDVLEELWEVIRAHVPAALEACTPEIGDGDTSSTRVRFN</sequence>
<evidence type="ECO:0000313" key="3">
    <source>
        <dbReference type="Proteomes" id="UP001465976"/>
    </source>
</evidence>
<name>A0ABR3ESZ4_9AGAR</name>
<organism evidence="2 3">
    <name type="scientific">Marasmius crinis-equi</name>
    <dbReference type="NCBI Taxonomy" id="585013"/>
    <lineage>
        <taxon>Eukaryota</taxon>
        <taxon>Fungi</taxon>
        <taxon>Dikarya</taxon>
        <taxon>Basidiomycota</taxon>
        <taxon>Agaricomycotina</taxon>
        <taxon>Agaricomycetes</taxon>
        <taxon>Agaricomycetidae</taxon>
        <taxon>Agaricales</taxon>
        <taxon>Marasmiineae</taxon>
        <taxon>Marasmiaceae</taxon>
        <taxon>Marasmius</taxon>
    </lineage>
</organism>
<comment type="caution">
    <text evidence="2">The sequence shown here is derived from an EMBL/GenBank/DDBJ whole genome shotgun (WGS) entry which is preliminary data.</text>
</comment>
<evidence type="ECO:0000313" key="2">
    <source>
        <dbReference type="EMBL" id="KAL0566031.1"/>
    </source>
</evidence>
<feature type="compositionally biased region" description="Acidic residues" evidence="1">
    <location>
        <begin position="359"/>
        <end position="375"/>
    </location>
</feature>
<keyword evidence="3" id="KW-1185">Reference proteome</keyword>